<dbReference type="Proteomes" id="UP000663851">
    <property type="component" value="Unassembled WGS sequence"/>
</dbReference>
<proteinExistence type="predicted"/>
<evidence type="ECO:0000313" key="5">
    <source>
        <dbReference type="EMBL" id="CAF4508380.1"/>
    </source>
</evidence>
<evidence type="ECO:0000313" key="2">
    <source>
        <dbReference type="EMBL" id="CAF3215804.1"/>
    </source>
</evidence>
<evidence type="ECO:0000313" key="9">
    <source>
        <dbReference type="Proteomes" id="UP000663873"/>
    </source>
</evidence>
<protein>
    <submittedName>
        <fullName evidence="7">Uncharacterized protein</fullName>
    </submittedName>
</protein>
<dbReference type="Proteomes" id="UP000663873">
    <property type="component" value="Unassembled WGS sequence"/>
</dbReference>
<dbReference type="Proteomes" id="UP000663825">
    <property type="component" value="Unassembled WGS sequence"/>
</dbReference>
<name>A0A821SZK8_9BILA</name>
<dbReference type="Proteomes" id="UP000663848">
    <property type="component" value="Unassembled WGS sequence"/>
</dbReference>
<evidence type="ECO:0000313" key="6">
    <source>
        <dbReference type="EMBL" id="CAF4528581.1"/>
    </source>
</evidence>
<evidence type="ECO:0000313" key="3">
    <source>
        <dbReference type="EMBL" id="CAF3354922.1"/>
    </source>
</evidence>
<comment type="caution">
    <text evidence="7">The sequence shown here is derived from an EMBL/GenBank/DDBJ whole genome shotgun (WGS) entry which is preliminary data.</text>
</comment>
<dbReference type="EMBL" id="CAJNXB010002090">
    <property type="protein sequence ID" value="CAF3215804.1"/>
    <property type="molecule type" value="Genomic_DNA"/>
</dbReference>
<evidence type="ECO:0000313" key="8">
    <source>
        <dbReference type="Proteomes" id="UP000663848"/>
    </source>
</evidence>
<feature type="region of interest" description="Disordered" evidence="1">
    <location>
        <begin position="1"/>
        <end position="38"/>
    </location>
</feature>
<dbReference type="Proteomes" id="UP000663833">
    <property type="component" value="Unassembled WGS sequence"/>
</dbReference>
<evidence type="ECO:0000313" key="7">
    <source>
        <dbReference type="EMBL" id="CAF4862318.1"/>
    </source>
</evidence>
<feature type="compositionally biased region" description="Basic and acidic residues" evidence="1">
    <location>
        <begin position="1"/>
        <end position="10"/>
    </location>
</feature>
<dbReference type="Proteomes" id="UP000663872">
    <property type="component" value="Unassembled WGS sequence"/>
</dbReference>
<evidence type="ECO:0000313" key="4">
    <source>
        <dbReference type="EMBL" id="CAF3487829.1"/>
    </source>
</evidence>
<dbReference type="EMBL" id="CAJNYT010002708">
    <property type="protein sequence ID" value="CAF3487829.1"/>
    <property type="molecule type" value="Genomic_DNA"/>
</dbReference>
<dbReference type="EMBL" id="CAJOBO010004735">
    <property type="protein sequence ID" value="CAF4528581.1"/>
    <property type="molecule type" value="Genomic_DNA"/>
</dbReference>
<organism evidence="7 8">
    <name type="scientific">Rotaria socialis</name>
    <dbReference type="NCBI Taxonomy" id="392032"/>
    <lineage>
        <taxon>Eukaryota</taxon>
        <taxon>Metazoa</taxon>
        <taxon>Spiralia</taxon>
        <taxon>Gnathifera</taxon>
        <taxon>Rotifera</taxon>
        <taxon>Eurotatoria</taxon>
        <taxon>Bdelloidea</taxon>
        <taxon>Philodinida</taxon>
        <taxon>Philodinidae</taxon>
        <taxon>Rotaria</taxon>
    </lineage>
</organism>
<sequence length="512" mass="61219">MEVQHKDSTVKAKKKKCRGDRKRQRFRRQLYRQGLDSDTIKRKEEEKFGLQSTVEAQPQRTDKQPIIEDIEVYIPLNRITLSQLKMNDEDDAHQNDNPFAIKRKRFILTPTPTIESRSILDKPCSPSIALQHNAKKSKMAMTLHTATSSNVSSPMNEIQNFRNDEEQQHKPHYLKVSDRIFKKLLADASDNGSHLVECLNTPEKLQRIRELTEITNNFYFKDFQAKLWQTYTNISSMDNEWEFKTTKKFAHEHNTCRMYRPKKSFIQQRQTTSLKQKQCLEIKLQENRTQLLNEIVSWQPSIEASLLSDTIDNCVRHKLRRLKEEYLFKMDMIKLNWTDQNLIRKFYELKPHEDVIQAAKYIWQIVADELRTKEKQEIFRQCIYLKRLPNKIEQLLNNLLEHNRKTVNNSFNDQDQRASCDSRCLKMINQCQFNLLLIYLDEFTMCLHRYNSTYMNLKDQLMKNNRENSIIYTNILVNLIEERRQAIIQRFNRIRQHTLKTFFDQAPAVNFD</sequence>
<dbReference type="AlphaFoldDB" id="A0A821SZK8"/>
<keyword evidence="9" id="KW-1185">Reference proteome</keyword>
<dbReference type="EMBL" id="CAJOBR010007398">
    <property type="protein sequence ID" value="CAF4862318.1"/>
    <property type="molecule type" value="Genomic_DNA"/>
</dbReference>
<feature type="compositionally biased region" description="Basic residues" evidence="1">
    <location>
        <begin position="11"/>
        <end position="30"/>
    </location>
</feature>
<gene>
    <name evidence="4" type="ORF">GRG538_LOCUS16780</name>
    <name evidence="6" type="ORF">HFQ381_LOCUS29580</name>
    <name evidence="3" type="ORF">LUA448_LOCUS13406</name>
    <name evidence="7" type="ORF">QYT958_LOCUS28017</name>
    <name evidence="2" type="ORF">TIS948_LOCUS13369</name>
    <name evidence="5" type="ORF">UJA718_LOCUS26822</name>
</gene>
<dbReference type="EMBL" id="CAJOBP010007150">
    <property type="protein sequence ID" value="CAF4508380.1"/>
    <property type="molecule type" value="Genomic_DNA"/>
</dbReference>
<dbReference type="EMBL" id="CAJNYD010001621">
    <property type="protein sequence ID" value="CAF3354922.1"/>
    <property type="molecule type" value="Genomic_DNA"/>
</dbReference>
<evidence type="ECO:0000256" key="1">
    <source>
        <dbReference type="SAM" id="MobiDB-lite"/>
    </source>
</evidence>
<accession>A0A821SZK8</accession>
<reference evidence="7" key="1">
    <citation type="submission" date="2021-02" db="EMBL/GenBank/DDBJ databases">
        <authorList>
            <person name="Nowell W R."/>
        </authorList>
    </citation>
    <scope>NUCLEOTIDE SEQUENCE</scope>
</reference>